<dbReference type="AlphaFoldDB" id="A0A438CIY1"/>
<comment type="caution">
    <text evidence="2">The sequence shown here is derived from an EMBL/GenBank/DDBJ whole genome shotgun (WGS) entry which is preliminary data.</text>
</comment>
<dbReference type="Proteomes" id="UP000288805">
    <property type="component" value="Unassembled WGS sequence"/>
</dbReference>
<evidence type="ECO:0000313" key="3">
    <source>
        <dbReference type="Proteomes" id="UP000288805"/>
    </source>
</evidence>
<dbReference type="EMBL" id="QGNW01002205">
    <property type="protein sequence ID" value="RVW23152.1"/>
    <property type="molecule type" value="Genomic_DNA"/>
</dbReference>
<protein>
    <submittedName>
        <fullName evidence="2">Germanicol synthase</fullName>
    </submittedName>
</protein>
<reference evidence="2 3" key="1">
    <citation type="journal article" date="2018" name="PLoS Genet.">
        <title>Population sequencing reveals clonal diversity and ancestral inbreeding in the grapevine cultivar Chardonnay.</title>
        <authorList>
            <person name="Roach M.J."/>
            <person name="Johnson D.L."/>
            <person name="Bohlmann J."/>
            <person name="van Vuuren H.J."/>
            <person name="Jones S.J."/>
            <person name="Pretorius I.S."/>
            <person name="Schmidt S.A."/>
            <person name="Borneman A.R."/>
        </authorList>
    </citation>
    <scope>NUCLEOTIDE SEQUENCE [LARGE SCALE GENOMIC DNA]</scope>
    <source>
        <strain evidence="3">cv. Chardonnay</strain>
        <tissue evidence="2">Leaf</tissue>
    </source>
</reference>
<dbReference type="InterPro" id="IPR018333">
    <property type="entry name" value="Squalene_cyclase"/>
</dbReference>
<dbReference type="GO" id="GO:0005811">
    <property type="term" value="C:lipid droplet"/>
    <property type="evidence" value="ECO:0007669"/>
    <property type="project" value="InterPro"/>
</dbReference>
<keyword evidence="1" id="KW-0413">Isomerase</keyword>
<organism evidence="2 3">
    <name type="scientific">Vitis vinifera</name>
    <name type="common">Grape</name>
    <dbReference type="NCBI Taxonomy" id="29760"/>
    <lineage>
        <taxon>Eukaryota</taxon>
        <taxon>Viridiplantae</taxon>
        <taxon>Streptophyta</taxon>
        <taxon>Embryophyta</taxon>
        <taxon>Tracheophyta</taxon>
        <taxon>Spermatophyta</taxon>
        <taxon>Magnoliopsida</taxon>
        <taxon>eudicotyledons</taxon>
        <taxon>Gunneridae</taxon>
        <taxon>Pentapetalae</taxon>
        <taxon>rosids</taxon>
        <taxon>Vitales</taxon>
        <taxon>Vitaceae</taxon>
        <taxon>Viteae</taxon>
        <taxon>Vitis</taxon>
    </lineage>
</organism>
<sequence>MACVEKVLCMLACWVEDPYGDSFKKHLARLLVYIWMAKNGIKMQTASSQQWDTSLVIQVLIACNLTDEIGATLMKGHDFIKKSQVRDNPFGDFRSMYKHISKGSWTFSDRDHGWQVSDYTTESLKPGSLHELPNGWRARFRHLLSGVRDLLPSKGLASKTVLIEFIATWFLVVSVPSF</sequence>
<dbReference type="Gene3D" id="1.50.10.20">
    <property type="match status" value="1"/>
</dbReference>
<evidence type="ECO:0000313" key="2">
    <source>
        <dbReference type="EMBL" id="RVW23152.1"/>
    </source>
</evidence>
<dbReference type="SUPFAM" id="SSF48239">
    <property type="entry name" value="Terpenoid cyclases/Protein prenyltransferases"/>
    <property type="match status" value="1"/>
</dbReference>
<dbReference type="PANTHER" id="PTHR11764">
    <property type="entry name" value="TERPENE CYCLASE/MUTASE FAMILY MEMBER"/>
    <property type="match status" value="1"/>
</dbReference>
<dbReference type="InterPro" id="IPR008930">
    <property type="entry name" value="Terpenoid_cyclase/PrenylTrfase"/>
</dbReference>
<gene>
    <name evidence="2" type="primary">M1_9</name>
    <name evidence="2" type="ORF">CK203_090240</name>
</gene>
<dbReference type="PANTHER" id="PTHR11764:SF58">
    <property type="entry name" value="BETA-AMYRIN SYNTHASE-RELATED"/>
    <property type="match status" value="1"/>
</dbReference>
<name>A0A438CIY1_VITVI</name>
<dbReference type="GO" id="GO:0042300">
    <property type="term" value="F:beta-amyrin synthase activity"/>
    <property type="evidence" value="ECO:0007669"/>
    <property type="project" value="UniProtKB-ARBA"/>
</dbReference>
<evidence type="ECO:0000256" key="1">
    <source>
        <dbReference type="ARBA" id="ARBA00023235"/>
    </source>
</evidence>
<accession>A0A438CIY1</accession>
<proteinExistence type="predicted"/>
<dbReference type="GO" id="GO:0016104">
    <property type="term" value="P:triterpenoid biosynthetic process"/>
    <property type="evidence" value="ECO:0007669"/>
    <property type="project" value="InterPro"/>
</dbReference>